<feature type="site" description="Important for autoinhibition of adenylyltransferase activity" evidence="3">
    <location>
        <position position="55"/>
    </location>
</feature>
<dbReference type="PROSITE" id="PS51459">
    <property type="entry name" value="FIDO"/>
    <property type="match status" value="1"/>
</dbReference>
<dbReference type="SUPFAM" id="SSF46785">
    <property type="entry name" value="Winged helix' DNA-binding domain"/>
    <property type="match status" value="1"/>
</dbReference>
<evidence type="ECO:0000256" key="3">
    <source>
        <dbReference type="PIRSR" id="PIRSR640198-3"/>
    </source>
</evidence>
<comment type="caution">
    <text evidence="5">The sequence shown here is derived from an EMBL/GenBank/DDBJ whole genome shotgun (WGS) entry which is preliminary data.</text>
</comment>
<dbReference type="Gene3D" id="1.10.3290.10">
    <property type="entry name" value="Fido-like domain"/>
    <property type="match status" value="1"/>
</dbReference>
<evidence type="ECO:0000313" key="6">
    <source>
        <dbReference type="Proteomes" id="UP000231246"/>
    </source>
</evidence>
<dbReference type="InterPro" id="IPR036388">
    <property type="entry name" value="WH-like_DNA-bd_sf"/>
</dbReference>
<dbReference type="InterPro" id="IPR036390">
    <property type="entry name" value="WH_DNA-bd_sf"/>
</dbReference>
<evidence type="ECO:0000256" key="1">
    <source>
        <dbReference type="PIRSR" id="PIRSR640198-1"/>
    </source>
</evidence>
<name>A0A2H0BVD4_9BACT</name>
<evidence type="ECO:0000256" key="2">
    <source>
        <dbReference type="PIRSR" id="PIRSR640198-2"/>
    </source>
</evidence>
<organism evidence="5 6">
    <name type="scientific">Candidatus Roizmanbacteria bacterium CG22_combo_CG10-13_8_21_14_all_38_20</name>
    <dbReference type="NCBI Taxonomy" id="1974862"/>
    <lineage>
        <taxon>Bacteria</taxon>
        <taxon>Candidatus Roizmaniibacteriota</taxon>
    </lineage>
</organism>
<dbReference type="AlphaFoldDB" id="A0A2H0BVD4"/>
<dbReference type="Proteomes" id="UP000231246">
    <property type="component" value="Unassembled WGS sequence"/>
</dbReference>
<feature type="domain" description="Fido" evidence="4">
    <location>
        <begin position="103"/>
        <end position="255"/>
    </location>
</feature>
<evidence type="ECO:0000259" key="4">
    <source>
        <dbReference type="PROSITE" id="PS51459"/>
    </source>
</evidence>
<dbReference type="Pfam" id="PF02661">
    <property type="entry name" value="Fic"/>
    <property type="match status" value="1"/>
</dbReference>
<proteinExistence type="predicted"/>
<dbReference type="SUPFAM" id="SSF140931">
    <property type="entry name" value="Fic-like"/>
    <property type="match status" value="1"/>
</dbReference>
<keyword evidence="2" id="KW-0547">Nucleotide-binding</keyword>
<protein>
    <recommendedName>
        <fullName evidence="4">Fido domain-containing protein</fullName>
    </recommendedName>
</protein>
<feature type="binding site" evidence="2">
    <location>
        <begin position="192"/>
        <end position="199"/>
    </location>
    <ligand>
        <name>ATP</name>
        <dbReference type="ChEBI" id="CHEBI:30616"/>
    </ligand>
</feature>
<evidence type="ECO:0000313" key="5">
    <source>
        <dbReference type="EMBL" id="PIP61642.1"/>
    </source>
</evidence>
<keyword evidence="2" id="KW-0067">ATP-binding</keyword>
<dbReference type="InterPro" id="IPR003812">
    <property type="entry name" value="Fido"/>
</dbReference>
<reference evidence="5 6" key="1">
    <citation type="submission" date="2017-09" db="EMBL/GenBank/DDBJ databases">
        <title>Depth-based differentiation of microbial function through sediment-hosted aquifers and enrichment of novel symbionts in the deep terrestrial subsurface.</title>
        <authorList>
            <person name="Probst A.J."/>
            <person name="Ladd B."/>
            <person name="Jarett J.K."/>
            <person name="Geller-Mcgrath D.E."/>
            <person name="Sieber C.M."/>
            <person name="Emerson J.B."/>
            <person name="Anantharaman K."/>
            <person name="Thomas B.C."/>
            <person name="Malmstrom R."/>
            <person name="Stieglmeier M."/>
            <person name="Klingl A."/>
            <person name="Woyke T."/>
            <person name="Ryan C.M."/>
            <person name="Banfield J.F."/>
        </authorList>
    </citation>
    <scope>NUCLEOTIDE SEQUENCE [LARGE SCALE GENOMIC DNA]</scope>
    <source>
        <strain evidence="5">CG22_combo_CG10-13_8_21_14_all_38_20</strain>
    </source>
</reference>
<dbReference type="EMBL" id="PCTA01000022">
    <property type="protein sequence ID" value="PIP61642.1"/>
    <property type="molecule type" value="Genomic_DNA"/>
</dbReference>
<dbReference type="PANTHER" id="PTHR13504:SF38">
    <property type="entry name" value="FIDO DOMAIN-CONTAINING PROTEIN"/>
    <property type="match status" value="1"/>
</dbReference>
<dbReference type="InterPro" id="IPR040198">
    <property type="entry name" value="Fido_containing"/>
</dbReference>
<feature type="active site" evidence="1">
    <location>
        <position position="188"/>
    </location>
</feature>
<dbReference type="PANTHER" id="PTHR13504">
    <property type="entry name" value="FIDO DOMAIN-CONTAINING PROTEIN DDB_G0283145"/>
    <property type="match status" value="1"/>
</dbReference>
<gene>
    <name evidence="5" type="ORF">COW99_03305</name>
</gene>
<accession>A0A2H0BVD4</accession>
<dbReference type="InterPro" id="IPR036597">
    <property type="entry name" value="Fido-like_dom_sf"/>
</dbReference>
<dbReference type="GO" id="GO:0005524">
    <property type="term" value="F:ATP binding"/>
    <property type="evidence" value="ECO:0007669"/>
    <property type="project" value="UniProtKB-KW"/>
</dbReference>
<dbReference type="Gene3D" id="1.10.10.10">
    <property type="entry name" value="Winged helix-like DNA-binding domain superfamily/Winged helix DNA-binding domain"/>
    <property type="match status" value="1"/>
</dbReference>
<sequence length="348" mass="39610">MFTPKYTITDQLLANITRINGLIKGLNDRRFPKIVLVEFEKTAREVSTYASTSIEGNPLPLTEVKKVLKSKPDNIRDSEKEVINYNQALESLNQLLGSNQLELSVSLILDIHKHVIEGLLPVSETGKLRKHPVVVNDPRTGKIVYLPPEVERVKELIKDLILYINVNGNTIDPLILAGIFHKQMIIIHPFMDGNGRTTRLATKVLLAKMGLDTFNLFSFENYYNQNVTKYFQIVGEYGDYNDLVDSIDFTNWLEYFTSGLIDELLRVNKLLPNIGNTPDTKLEIHHIKILGYIKLHGFITDKSYAQLTNRARATRTLDFQKLLDLGLIERKGKGRSTYYSLKDSTSSV</sequence>